<dbReference type="EMBL" id="CP098502">
    <property type="protein sequence ID" value="UTI64432.1"/>
    <property type="molecule type" value="Genomic_DNA"/>
</dbReference>
<name>A0ABY5DTM3_9ACTN</name>
<accession>A0ABY5DTM3</accession>
<keyword evidence="2" id="KW-0238">DNA-binding</keyword>
<evidence type="ECO:0000259" key="4">
    <source>
        <dbReference type="PROSITE" id="PS50995"/>
    </source>
</evidence>
<dbReference type="SMART" id="SM00347">
    <property type="entry name" value="HTH_MARR"/>
    <property type="match status" value="1"/>
</dbReference>
<keyword evidence="1" id="KW-0805">Transcription regulation</keyword>
<dbReference type="PANTHER" id="PTHR33164">
    <property type="entry name" value="TRANSCRIPTIONAL REGULATOR, MARR FAMILY"/>
    <property type="match status" value="1"/>
</dbReference>
<keyword evidence="6" id="KW-1185">Reference proteome</keyword>
<dbReference type="SUPFAM" id="SSF46785">
    <property type="entry name" value="Winged helix' DNA-binding domain"/>
    <property type="match status" value="1"/>
</dbReference>
<dbReference type="InterPro" id="IPR036388">
    <property type="entry name" value="WH-like_DNA-bd_sf"/>
</dbReference>
<dbReference type="Gene3D" id="1.10.10.10">
    <property type="entry name" value="Winged helix-like DNA-binding domain superfamily/Winged helix DNA-binding domain"/>
    <property type="match status" value="1"/>
</dbReference>
<keyword evidence="3" id="KW-0804">Transcription</keyword>
<dbReference type="PROSITE" id="PS50995">
    <property type="entry name" value="HTH_MARR_2"/>
    <property type="match status" value="1"/>
</dbReference>
<evidence type="ECO:0000256" key="1">
    <source>
        <dbReference type="ARBA" id="ARBA00023015"/>
    </source>
</evidence>
<dbReference type="PANTHER" id="PTHR33164:SF99">
    <property type="entry name" value="MARR FAMILY REGULATORY PROTEIN"/>
    <property type="match status" value="1"/>
</dbReference>
<evidence type="ECO:0000256" key="2">
    <source>
        <dbReference type="ARBA" id="ARBA00023125"/>
    </source>
</evidence>
<evidence type="ECO:0000313" key="5">
    <source>
        <dbReference type="EMBL" id="UTI64432.1"/>
    </source>
</evidence>
<dbReference type="Proteomes" id="UP001056035">
    <property type="component" value="Chromosome"/>
</dbReference>
<dbReference type="InterPro" id="IPR000835">
    <property type="entry name" value="HTH_MarR-typ"/>
</dbReference>
<dbReference type="RefSeq" id="WP_254571134.1">
    <property type="nucleotide sequence ID" value="NZ_CP098502.1"/>
</dbReference>
<dbReference type="InterPro" id="IPR023187">
    <property type="entry name" value="Tscrpt_reg_MarR-type_CS"/>
</dbReference>
<feature type="domain" description="HTH marR-type" evidence="4">
    <location>
        <begin position="12"/>
        <end position="143"/>
    </location>
</feature>
<evidence type="ECO:0000256" key="3">
    <source>
        <dbReference type="ARBA" id="ARBA00023163"/>
    </source>
</evidence>
<dbReference type="InterPro" id="IPR036390">
    <property type="entry name" value="WH_DNA-bd_sf"/>
</dbReference>
<proteinExistence type="predicted"/>
<sequence>MGTPAAPPTSAASEAWLLMSRLLRENRGPFFAACAEERLSPPQVMALQLLEPAIPTPMSDLAGLMHCDNSNVTGIVDRLEARGLVTRRPATHDRRIKHLLVTDEGAAVRARLVAQLSEPPEPLLRLSTAEQRQLRDLLRKALG</sequence>
<protein>
    <submittedName>
        <fullName evidence="5">MarR family transcriptional regulator</fullName>
    </submittedName>
</protein>
<dbReference type="PROSITE" id="PS01117">
    <property type="entry name" value="HTH_MARR_1"/>
    <property type="match status" value="1"/>
</dbReference>
<dbReference type="InterPro" id="IPR039422">
    <property type="entry name" value="MarR/SlyA-like"/>
</dbReference>
<reference evidence="5 6" key="1">
    <citation type="submission" date="2022-06" db="EMBL/GenBank/DDBJ databases">
        <title>Paraconexibacter antarcticus.</title>
        <authorList>
            <person name="Kim C.S."/>
        </authorList>
    </citation>
    <scope>NUCLEOTIDE SEQUENCE [LARGE SCALE GENOMIC DNA]</scope>
    <source>
        <strain evidence="5 6">02-257</strain>
    </source>
</reference>
<dbReference type="PRINTS" id="PR00598">
    <property type="entry name" value="HTHMARR"/>
</dbReference>
<gene>
    <name evidence="5" type="ORF">NBH00_24230</name>
</gene>
<evidence type="ECO:0000313" key="6">
    <source>
        <dbReference type="Proteomes" id="UP001056035"/>
    </source>
</evidence>
<dbReference type="Pfam" id="PF01047">
    <property type="entry name" value="MarR"/>
    <property type="match status" value="1"/>
</dbReference>
<organism evidence="5 6">
    <name type="scientific">Paraconexibacter antarcticus</name>
    <dbReference type="NCBI Taxonomy" id="2949664"/>
    <lineage>
        <taxon>Bacteria</taxon>
        <taxon>Bacillati</taxon>
        <taxon>Actinomycetota</taxon>
        <taxon>Thermoleophilia</taxon>
        <taxon>Solirubrobacterales</taxon>
        <taxon>Paraconexibacteraceae</taxon>
        <taxon>Paraconexibacter</taxon>
    </lineage>
</organism>